<evidence type="ECO:0008006" key="4">
    <source>
        <dbReference type="Google" id="ProtNLM"/>
    </source>
</evidence>
<dbReference type="AlphaFoldDB" id="A0A5B7EUA6"/>
<keyword evidence="3" id="KW-1185">Reference proteome</keyword>
<dbReference type="Proteomes" id="UP000324222">
    <property type="component" value="Unassembled WGS sequence"/>
</dbReference>
<feature type="signal peptide" evidence="1">
    <location>
        <begin position="1"/>
        <end position="24"/>
    </location>
</feature>
<sequence length="87" mass="9676">MVWSAGGSGHGALLIMGVLCWGRCEIVTCGQTSITVREEWRTAPYPSPPLVFSPHRDDLIPQRRRPTREADTTIKTTTTIITFASYI</sequence>
<protein>
    <recommendedName>
        <fullName evidence="4">Secreted protein</fullName>
    </recommendedName>
</protein>
<evidence type="ECO:0000256" key="1">
    <source>
        <dbReference type="SAM" id="SignalP"/>
    </source>
</evidence>
<keyword evidence="1" id="KW-0732">Signal</keyword>
<name>A0A5B7EUA6_PORTR</name>
<comment type="caution">
    <text evidence="2">The sequence shown here is derived from an EMBL/GenBank/DDBJ whole genome shotgun (WGS) entry which is preliminary data.</text>
</comment>
<feature type="chain" id="PRO_5022889028" description="Secreted protein" evidence="1">
    <location>
        <begin position="25"/>
        <end position="87"/>
    </location>
</feature>
<dbReference type="EMBL" id="VSRR010003368">
    <property type="protein sequence ID" value="MPC35874.1"/>
    <property type="molecule type" value="Genomic_DNA"/>
</dbReference>
<accession>A0A5B7EUA6</accession>
<proteinExistence type="predicted"/>
<evidence type="ECO:0000313" key="2">
    <source>
        <dbReference type="EMBL" id="MPC35874.1"/>
    </source>
</evidence>
<gene>
    <name evidence="2" type="ORF">E2C01_029311</name>
</gene>
<evidence type="ECO:0000313" key="3">
    <source>
        <dbReference type="Proteomes" id="UP000324222"/>
    </source>
</evidence>
<organism evidence="2 3">
    <name type="scientific">Portunus trituberculatus</name>
    <name type="common">Swimming crab</name>
    <name type="synonym">Neptunus trituberculatus</name>
    <dbReference type="NCBI Taxonomy" id="210409"/>
    <lineage>
        <taxon>Eukaryota</taxon>
        <taxon>Metazoa</taxon>
        <taxon>Ecdysozoa</taxon>
        <taxon>Arthropoda</taxon>
        <taxon>Crustacea</taxon>
        <taxon>Multicrustacea</taxon>
        <taxon>Malacostraca</taxon>
        <taxon>Eumalacostraca</taxon>
        <taxon>Eucarida</taxon>
        <taxon>Decapoda</taxon>
        <taxon>Pleocyemata</taxon>
        <taxon>Brachyura</taxon>
        <taxon>Eubrachyura</taxon>
        <taxon>Portunoidea</taxon>
        <taxon>Portunidae</taxon>
        <taxon>Portuninae</taxon>
        <taxon>Portunus</taxon>
    </lineage>
</organism>
<reference evidence="2 3" key="1">
    <citation type="submission" date="2019-05" db="EMBL/GenBank/DDBJ databases">
        <title>Another draft genome of Portunus trituberculatus and its Hox gene families provides insights of decapod evolution.</title>
        <authorList>
            <person name="Jeong J.-H."/>
            <person name="Song I."/>
            <person name="Kim S."/>
            <person name="Choi T."/>
            <person name="Kim D."/>
            <person name="Ryu S."/>
            <person name="Kim W."/>
        </authorList>
    </citation>
    <scope>NUCLEOTIDE SEQUENCE [LARGE SCALE GENOMIC DNA]</scope>
    <source>
        <tissue evidence="2">Muscle</tissue>
    </source>
</reference>